<comment type="caution">
    <text evidence="3">The sequence shown here is derived from an EMBL/GenBank/DDBJ whole genome shotgun (WGS) entry which is preliminary data.</text>
</comment>
<dbReference type="AlphaFoldDB" id="A0AAD5V711"/>
<feature type="transmembrane region" description="Helical" evidence="2">
    <location>
        <begin position="25"/>
        <end position="45"/>
    </location>
</feature>
<keyword evidence="2" id="KW-0472">Membrane</keyword>
<reference evidence="3" key="1">
    <citation type="submission" date="2022-07" db="EMBL/GenBank/DDBJ databases">
        <title>Genome Sequence of Physisporinus lineatus.</title>
        <authorList>
            <person name="Buettner E."/>
        </authorList>
    </citation>
    <scope>NUCLEOTIDE SEQUENCE</scope>
    <source>
        <strain evidence="3">VT162</strain>
    </source>
</reference>
<protein>
    <submittedName>
        <fullName evidence="3">Uncharacterized protein</fullName>
    </submittedName>
</protein>
<name>A0AAD5V711_9APHY</name>
<feature type="transmembrane region" description="Helical" evidence="2">
    <location>
        <begin position="51"/>
        <end position="73"/>
    </location>
</feature>
<proteinExistence type="predicted"/>
<organism evidence="3 4">
    <name type="scientific">Meripilus lineatus</name>
    <dbReference type="NCBI Taxonomy" id="2056292"/>
    <lineage>
        <taxon>Eukaryota</taxon>
        <taxon>Fungi</taxon>
        <taxon>Dikarya</taxon>
        <taxon>Basidiomycota</taxon>
        <taxon>Agaricomycotina</taxon>
        <taxon>Agaricomycetes</taxon>
        <taxon>Polyporales</taxon>
        <taxon>Meripilaceae</taxon>
        <taxon>Meripilus</taxon>
    </lineage>
</organism>
<evidence type="ECO:0000313" key="3">
    <source>
        <dbReference type="EMBL" id="KAJ3488054.1"/>
    </source>
</evidence>
<evidence type="ECO:0000313" key="4">
    <source>
        <dbReference type="Proteomes" id="UP001212997"/>
    </source>
</evidence>
<evidence type="ECO:0000256" key="2">
    <source>
        <dbReference type="SAM" id="Phobius"/>
    </source>
</evidence>
<keyword evidence="4" id="KW-1185">Reference proteome</keyword>
<dbReference type="Proteomes" id="UP001212997">
    <property type="component" value="Unassembled WGS sequence"/>
</dbReference>
<sequence>MLFLYPLLRNPVYNPEIKRLRLRSFIATIVTSLSSFTHVLLLTILHGREQTWVFTASGSLDILCNSTVVFFLISNTRTDSPTRASEPIVIELGQLQSVNPEERRGWILGRSSFFRRFCDEQHAHVYSHGNTGTVASVNPHPPPIIRSNSTSSPSNSPPPSTSARGEQDVEEGDQYLFTPDRLGTRRSVCPLKACTRPTLGEQLLGEGSLSPR</sequence>
<keyword evidence="2" id="KW-1133">Transmembrane helix</keyword>
<dbReference type="EMBL" id="JANAWD010000075">
    <property type="protein sequence ID" value="KAJ3488054.1"/>
    <property type="molecule type" value="Genomic_DNA"/>
</dbReference>
<keyword evidence="2" id="KW-0812">Transmembrane</keyword>
<gene>
    <name evidence="3" type="ORF">NLI96_g3108</name>
</gene>
<feature type="region of interest" description="Disordered" evidence="1">
    <location>
        <begin position="131"/>
        <end position="181"/>
    </location>
</feature>
<feature type="compositionally biased region" description="Low complexity" evidence="1">
    <location>
        <begin position="145"/>
        <end position="154"/>
    </location>
</feature>
<evidence type="ECO:0000256" key="1">
    <source>
        <dbReference type="SAM" id="MobiDB-lite"/>
    </source>
</evidence>
<accession>A0AAD5V711</accession>